<feature type="transmembrane region" description="Helical" evidence="9">
    <location>
        <begin position="16"/>
        <end position="33"/>
    </location>
</feature>
<dbReference type="GO" id="GO:0016020">
    <property type="term" value="C:membrane"/>
    <property type="evidence" value="ECO:0007669"/>
    <property type="project" value="InterPro"/>
</dbReference>
<dbReference type="PANTHER" id="PTHR24421">
    <property type="entry name" value="NITRATE/NITRITE SENSOR PROTEIN NARX-RELATED"/>
    <property type="match status" value="1"/>
</dbReference>
<evidence type="ECO:0000256" key="6">
    <source>
        <dbReference type="ARBA" id="ARBA00022777"/>
    </source>
</evidence>
<dbReference type="Pfam" id="PF02518">
    <property type="entry name" value="HATPase_c"/>
    <property type="match status" value="1"/>
</dbReference>
<dbReference type="GO" id="GO:0000155">
    <property type="term" value="F:phosphorelay sensor kinase activity"/>
    <property type="evidence" value="ECO:0007669"/>
    <property type="project" value="InterPro"/>
</dbReference>
<sequence length="391" mass="42083">MGQKWAEVVARSRDRIVDLLLALAILAFTIPPASTGGFLALVVAPAPIRVLVALATAVAVLARRRTAWPLMAGAVACAALAGSLVPLTLAAYSMTARGTVRRWQRAAAGLAVVYVIAESAGRYTGGQVVISAVRALTLVYAPALVGTWARDHREMMTRLWREVRTREEQAASAERRRLAGELHDSVTHAVTVMVLNAGMIQDTDDPDEIRAMAGTIEDKGVRALTELRELLTSLRRRDLPPSAEGCQGIPRLVRESRDAGLKVDLCYDLGDREPPRDVGHACFRVVQEGLSNVCKHARKSDVRVRCLMRDEEVEVSVVNSAVDGAVDGHVEGPCYRRPGREREPGYGLAGLRERVSALGGRLTCGPTDEGGFALSAVIPLSATVPPPETEH</sequence>
<evidence type="ECO:0000313" key="12">
    <source>
        <dbReference type="EMBL" id="MBP2705841.1"/>
    </source>
</evidence>
<keyword evidence="3" id="KW-0597">Phosphoprotein</keyword>
<dbReference type="Gene3D" id="1.20.5.1930">
    <property type="match status" value="1"/>
</dbReference>
<evidence type="ECO:0000256" key="3">
    <source>
        <dbReference type="ARBA" id="ARBA00022553"/>
    </source>
</evidence>
<feature type="domain" description="Histidine kinase/HSP90-like ATPase" evidence="10">
    <location>
        <begin position="283"/>
        <end position="380"/>
    </location>
</feature>
<dbReference type="EC" id="2.7.13.3" evidence="2"/>
<keyword evidence="5" id="KW-0547">Nucleotide-binding</keyword>
<comment type="catalytic activity">
    <reaction evidence="1">
        <text>ATP + protein L-histidine = ADP + protein N-phospho-L-histidine.</text>
        <dbReference type="EC" id="2.7.13.3"/>
    </reaction>
</comment>
<dbReference type="Gene3D" id="3.30.565.10">
    <property type="entry name" value="Histidine kinase-like ATPase, C-terminal domain"/>
    <property type="match status" value="1"/>
</dbReference>
<dbReference type="InterPro" id="IPR011712">
    <property type="entry name" value="Sig_transdc_His_kin_sub3_dim/P"/>
</dbReference>
<dbReference type="RefSeq" id="WP_210157099.1">
    <property type="nucleotide sequence ID" value="NZ_JAFCNB010000009.1"/>
</dbReference>
<dbReference type="Pfam" id="PF07730">
    <property type="entry name" value="HisKA_3"/>
    <property type="match status" value="1"/>
</dbReference>
<keyword evidence="9" id="KW-1133">Transmembrane helix</keyword>
<feature type="domain" description="Signal transduction histidine kinase subgroup 3 dimerisation and phosphoacceptor" evidence="11">
    <location>
        <begin position="174"/>
        <end position="238"/>
    </location>
</feature>
<evidence type="ECO:0000256" key="8">
    <source>
        <dbReference type="ARBA" id="ARBA00023012"/>
    </source>
</evidence>
<organism evidence="12 13">
    <name type="scientific">Microbispora oryzae</name>
    <dbReference type="NCBI Taxonomy" id="2806554"/>
    <lineage>
        <taxon>Bacteria</taxon>
        <taxon>Bacillati</taxon>
        <taxon>Actinomycetota</taxon>
        <taxon>Actinomycetes</taxon>
        <taxon>Streptosporangiales</taxon>
        <taxon>Streptosporangiaceae</taxon>
        <taxon>Microbispora</taxon>
    </lineage>
</organism>
<comment type="caution">
    <text evidence="12">The sequence shown here is derived from an EMBL/GenBank/DDBJ whole genome shotgun (WGS) entry which is preliminary data.</text>
</comment>
<keyword evidence="4" id="KW-0808">Transferase</keyword>
<protein>
    <recommendedName>
        <fullName evidence="2">histidine kinase</fullName>
        <ecNumber evidence="2">2.7.13.3</ecNumber>
    </recommendedName>
</protein>
<gene>
    <name evidence="12" type="ORF">JOL79_18690</name>
</gene>
<dbReference type="SUPFAM" id="SSF55874">
    <property type="entry name" value="ATPase domain of HSP90 chaperone/DNA topoisomerase II/histidine kinase"/>
    <property type="match status" value="1"/>
</dbReference>
<keyword evidence="9" id="KW-0812">Transmembrane</keyword>
<keyword evidence="7" id="KW-0067">ATP-binding</keyword>
<dbReference type="Proteomes" id="UP000674234">
    <property type="component" value="Unassembled WGS sequence"/>
</dbReference>
<evidence type="ECO:0000256" key="4">
    <source>
        <dbReference type="ARBA" id="ARBA00022679"/>
    </source>
</evidence>
<reference evidence="12" key="1">
    <citation type="submission" date="2021-02" db="EMBL/GenBank/DDBJ databases">
        <title>Draft genome sequence of Microbispora sp. RL4-1S isolated from rice leaves in Thailand.</title>
        <authorList>
            <person name="Muangham S."/>
            <person name="Duangmal K."/>
        </authorList>
    </citation>
    <scope>NUCLEOTIDE SEQUENCE</scope>
    <source>
        <strain evidence="12">RL4-1S</strain>
    </source>
</reference>
<dbReference type="PANTHER" id="PTHR24421:SF10">
    <property type="entry name" value="NITRATE_NITRITE SENSOR PROTEIN NARQ"/>
    <property type="match status" value="1"/>
</dbReference>
<dbReference type="GO" id="GO:0005524">
    <property type="term" value="F:ATP binding"/>
    <property type="evidence" value="ECO:0007669"/>
    <property type="project" value="UniProtKB-KW"/>
</dbReference>
<accession>A0A940WHX2</accession>
<keyword evidence="13" id="KW-1185">Reference proteome</keyword>
<proteinExistence type="predicted"/>
<keyword evidence="6" id="KW-0418">Kinase</keyword>
<evidence type="ECO:0000259" key="11">
    <source>
        <dbReference type="Pfam" id="PF07730"/>
    </source>
</evidence>
<evidence type="ECO:0000256" key="9">
    <source>
        <dbReference type="SAM" id="Phobius"/>
    </source>
</evidence>
<evidence type="ECO:0000256" key="7">
    <source>
        <dbReference type="ARBA" id="ARBA00022840"/>
    </source>
</evidence>
<evidence type="ECO:0000256" key="2">
    <source>
        <dbReference type="ARBA" id="ARBA00012438"/>
    </source>
</evidence>
<keyword evidence="9" id="KW-0472">Membrane</keyword>
<feature type="transmembrane region" description="Helical" evidence="9">
    <location>
        <begin position="68"/>
        <end position="92"/>
    </location>
</feature>
<dbReference type="CDD" id="cd16917">
    <property type="entry name" value="HATPase_UhpB-NarQ-NarX-like"/>
    <property type="match status" value="1"/>
</dbReference>
<evidence type="ECO:0000313" key="13">
    <source>
        <dbReference type="Proteomes" id="UP000674234"/>
    </source>
</evidence>
<evidence type="ECO:0000259" key="10">
    <source>
        <dbReference type="Pfam" id="PF02518"/>
    </source>
</evidence>
<keyword evidence="8" id="KW-0902">Two-component regulatory system</keyword>
<dbReference type="InterPro" id="IPR003594">
    <property type="entry name" value="HATPase_dom"/>
</dbReference>
<dbReference type="AlphaFoldDB" id="A0A940WHX2"/>
<evidence type="ECO:0000256" key="1">
    <source>
        <dbReference type="ARBA" id="ARBA00000085"/>
    </source>
</evidence>
<feature type="transmembrane region" description="Helical" evidence="9">
    <location>
        <begin position="39"/>
        <end position="61"/>
    </location>
</feature>
<name>A0A940WHX2_9ACTN</name>
<evidence type="ECO:0000256" key="5">
    <source>
        <dbReference type="ARBA" id="ARBA00022741"/>
    </source>
</evidence>
<dbReference type="InterPro" id="IPR050482">
    <property type="entry name" value="Sensor_HK_TwoCompSys"/>
</dbReference>
<dbReference type="GO" id="GO:0046983">
    <property type="term" value="F:protein dimerization activity"/>
    <property type="evidence" value="ECO:0007669"/>
    <property type="project" value="InterPro"/>
</dbReference>
<dbReference type="InterPro" id="IPR036890">
    <property type="entry name" value="HATPase_C_sf"/>
</dbReference>
<dbReference type="EMBL" id="JAFCNB010000009">
    <property type="protein sequence ID" value="MBP2705841.1"/>
    <property type="molecule type" value="Genomic_DNA"/>
</dbReference>